<evidence type="ECO:0000256" key="2">
    <source>
        <dbReference type="ARBA" id="ARBA00023125"/>
    </source>
</evidence>
<evidence type="ECO:0000313" key="5">
    <source>
        <dbReference type="EMBL" id="MEE1674173.1"/>
    </source>
</evidence>
<evidence type="ECO:0000259" key="4">
    <source>
        <dbReference type="PROSITE" id="PS01124"/>
    </source>
</evidence>
<proteinExistence type="predicted"/>
<dbReference type="PRINTS" id="PR00032">
    <property type="entry name" value="HTHARAC"/>
</dbReference>
<keyword evidence="2" id="KW-0238">DNA-binding</keyword>
<name>A0ABU7G452_9ALTE</name>
<dbReference type="PROSITE" id="PS00041">
    <property type="entry name" value="HTH_ARAC_FAMILY_1"/>
    <property type="match status" value="1"/>
</dbReference>
<gene>
    <name evidence="5" type="ORF">SNR37_003608</name>
</gene>
<feature type="domain" description="HTH araC/xylS-type" evidence="4">
    <location>
        <begin position="200"/>
        <end position="298"/>
    </location>
</feature>
<evidence type="ECO:0000256" key="3">
    <source>
        <dbReference type="ARBA" id="ARBA00023163"/>
    </source>
</evidence>
<keyword evidence="6" id="KW-1185">Reference proteome</keyword>
<dbReference type="PROSITE" id="PS01124">
    <property type="entry name" value="HTH_ARAC_FAMILY_2"/>
    <property type="match status" value="1"/>
</dbReference>
<dbReference type="PANTHER" id="PTHR46796">
    <property type="entry name" value="HTH-TYPE TRANSCRIPTIONAL ACTIVATOR RHAS-RELATED"/>
    <property type="match status" value="1"/>
</dbReference>
<dbReference type="Pfam" id="PF12833">
    <property type="entry name" value="HTH_18"/>
    <property type="match status" value="1"/>
</dbReference>
<evidence type="ECO:0000256" key="1">
    <source>
        <dbReference type="ARBA" id="ARBA00023015"/>
    </source>
</evidence>
<dbReference type="InterPro" id="IPR018060">
    <property type="entry name" value="HTH_AraC"/>
</dbReference>
<dbReference type="InterPro" id="IPR050204">
    <property type="entry name" value="AraC_XylS_family_regulators"/>
</dbReference>
<comment type="caution">
    <text evidence="5">The sequence shown here is derived from an EMBL/GenBank/DDBJ whole genome shotgun (WGS) entry which is preliminary data.</text>
</comment>
<organism evidence="5 6">
    <name type="scientific">Agarivorans aestuarii</name>
    <dbReference type="NCBI Taxonomy" id="1563703"/>
    <lineage>
        <taxon>Bacteria</taxon>
        <taxon>Pseudomonadati</taxon>
        <taxon>Pseudomonadota</taxon>
        <taxon>Gammaproteobacteria</taxon>
        <taxon>Alteromonadales</taxon>
        <taxon>Alteromonadaceae</taxon>
        <taxon>Agarivorans</taxon>
    </lineage>
</organism>
<dbReference type="Proteomes" id="UP001310248">
    <property type="component" value="Unassembled WGS sequence"/>
</dbReference>
<dbReference type="PANTHER" id="PTHR46796:SF6">
    <property type="entry name" value="ARAC SUBFAMILY"/>
    <property type="match status" value="1"/>
</dbReference>
<dbReference type="EMBL" id="JAYDYW010000007">
    <property type="protein sequence ID" value="MEE1674173.1"/>
    <property type="molecule type" value="Genomic_DNA"/>
</dbReference>
<dbReference type="SMART" id="SM00342">
    <property type="entry name" value="HTH_ARAC"/>
    <property type="match status" value="1"/>
</dbReference>
<keyword evidence="1" id="KW-0805">Transcription regulation</keyword>
<dbReference type="InterPro" id="IPR009057">
    <property type="entry name" value="Homeodomain-like_sf"/>
</dbReference>
<reference evidence="6" key="1">
    <citation type="submission" date="2023-07" db="EMBL/GenBank/DDBJ databases">
        <title>Draft genome sequence of Agarivorans aestuarii strain ZMCS4, a CAZymes producing bacteria isolated from the marine brown algae Clodostephus spongiosus.</title>
        <authorList>
            <person name="Lorente B."/>
            <person name="Cabral C."/>
            <person name="Frias J."/>
            <person name="Faria J."/>
            <person name="Toubarro D."/>
        </authorList>
    </citation>
    <scope>NUCLEOTIDE SEQUENCE [LARGE SCALE GENOMIC DNA]</scope>
    <source>
        <strain evidence="6">ZMCS4</strain>
    </source>
</reference>
<accession>A0ABU7G452</accession>
<dbReference type="SUPFAM" id="SSF46689">
    <property type="entry name" value="Homeodomain-like"/>
    <property type="match status" value="2"/>
</dbReference>
<dbReference type="InterPro" id="IPR018062">
    <property type="entry name" value="HTH_AraC-typ_CS"/>
</dbReference>
<dbReference type="Gene3D" id="1.10.10.60">
    <property type="entry name" value="Homeodomain-like"/>
    <property type="match status" value="2"/>
</dbReference>
<reference evidence="5 6" key="2">
    <citation type="submission" date="2023-12" db="EMBL/GenBank/DDBJ databases">
        <authorList>
            <consortium name="Cladostephus spongiosus"/>
            <person name="Lorente B."/>
            <person name="Cabral C."/>
            <person name="Frias J."/>
            <person name="Faria J."/>
            <person name="Toubarro D."/>
        </authorList>
    </citation>
    <scope>NUCLEOTIDE SEQUENCE [LARGE SCALE GENOMIC DNA]</scope>
    <source>
        <strain evidence="5 6">ZMCS4</strain>
    </source>
</reference>
<dbReference type="RefSeq" id="WP_329775342.1">
    <property type="nucleotide sequence ID" value="NZ_JAYDYW010000007.1"/>
</dbReference>
<dbReference type="InterPro" id="IPR020449">
    <property type="entry name" value="Tscrpt_reg_AraC-type_HTH"/>
</dbReference>
<sequence length="299" mass="33694">MGDKDTHHRLIQGSHVFERLNQARAVLHNSVSLGEQLGFARWSNQDDRTSYHRPEHHTLSVYLSGGYQTKRLIGSELLSGGAPGKLCLMPAGHESRWQVDGDLAFVHLYFSDQDLSQSIEQIWDKSASSFDVQDLTFADDIAVSGLIQQWLLKLNWQDNADRLALDQLSQLLLGHITKHYLNKHLPEPAVNGGLAPYQLNRCQEFIEAHLADKLSLHQLAQLVDLSDYHFARMFKQSSGVSPHQYLSQRRIERAKHLLLNGGLSLAEVAYQTGFSSQAHFSARFKQITGNSPASFRNKS</sequence>
<protein>
    <submittedName>
        <fullName evidence="5">AraC family transcriptional regulator</fullName>
    </submittedName>
</protein>
<evidence type="ECO:0000313" key="6">
    <source>
        <dbReference type="Proteomes" id="UP001310248"/>
    </source>
</evidence>
<keyword evidence="3" id="KW-0804">Transcription</keyword>